<sequence length="114" mass="12143">MRASHYRYHLRVEKTNEHVIAQVLRSGAAAAGVLAQAITHARQTSLVTSWPARRNYKTGRAAVLGAPASGAVAQRSDERAAARPRRATGASRTVGGVTTLLWRNWAQRGAGAGT</sequence>
<dbReference type="OrthoDB" id="7488356at2759"/>
<organism evidence="2 3">
    <name type="scientific">Parnassius apollo</name>
    <name type="common">Apollo butterfly</name>
    <name type="synonym">Papilio apollo</name>
    <dbReference type="NCBI Taxonomy" id="110799"/>
    <lineage>
        <taxon>Eukaryota</taxon>
        <taxon>Metazoa</taxon>
        <taxon>Ecdysozoa</taxon>
        <taxon>Arthropoda</taxon>
        <taxon>Hexapoda</taxon>
        <taxon>Insecta</taxon>
        <taxon>Pterygota</taxon>
        <taxon>Neoptera</taxon>
        <taxon>Endopterygota</taxon>
        <taxon>Lepidoptera</taxon>
        <taxon>Glossata</taxon>
        <taxon>Ditrysia</taxon>
        <taxon>Papilionoidea</taxon>
        <taxon>Papilionidae</taxon>
        <taxon>Parnassiinae</taxon>
        <taxon>Parnassini</taxon>
        <taxon>Parnassius</taxon>
        <taxon>Parnassius</taxon>
    </lineage>
</organism>
<evidence type="ECO:0000313" key="3">
    <source>
        <dbReference type="Proteomes" id="UP000691718"/>
    </source>
</evidence>
<feature type="region of interest" description="Disordered" evidence="1">
    <location>
        <begin position="67"/>
        <end position="93"/>
    </location>
</feature>
<protein>
    <submittedName>
        <fullName evidence="2">(apollo) hypothetical protein</fullName>
    </submittedName>
</protein>
<dbReference type="Proteomes" id="UP000691718">
    <property type="component" value="Unassembled WGS sequence"/>
</dbReference>
<reference evidence="2" key="1">
    <citation type="submission" date="2021-04" db="EMBL/GenBank/DDBJ databases">
        <authorList>
            <person name="Tunstrom K."/>
        </authorList>
    </citation>
    <scope>NUCLEOTIDE SEQUENCE</scope>
</reference>
<gene>
    <name evidence="2" type="ORF">PAPOLLO_LOCUS9761</name>
</gene>
<dbReference type="AlphaFoldDB" id="A0A8S3WS36"/>
<evidence type="ECO:0000313" key="2">
    <source>
        <dbReference type="EMBL" id="CAG4978789.1"/>
    </source>
</evidence>
<name>A0A8S3WS36_PARAO</name>
<comment type="caution">
    <text evidence="2">The sequence shown here is derived from an EMBL/GenBank/DDBJ whole genome shotgun (WGS) entry which is preliminary data.</text>
</comment>
<keyword evidence="3" id="KW-1185">Reference proteome</keyword>
<evidence type="ECO:0000256" key="1">
    <source>
        <dbReference type="SAM" id="MobiDB-lite"/>
    </source>
</evidence>
<dbReference type="EMBL" id="CAJQZP010000693">
    <property type="protein sequence ID" value="CAG4978789.1"/>
    <property type="molecule type" value="Genomic_DNA"/>
</dbReference>
<accession>A0A8S3WS36</accession>
<proteinExistence type="predicted"/>